<comment type="caution">
    <text evidence="1">The sequence shown here is derived from an EMBL/GenBank/DDBJ whole genome shotgun (WGS) entry which is preliminary data.</text>
</comment>
<reference evidence="1" key="1">
    <citation type="journal article" date="2012" name="PLoS ONE">
        <title>Gene sets for utilization of primary and secondary nutrition supplies in the distal gut of endangered iberian lynx.</title>
        <authorList>
            <person name="Alcaide M."/>
            <person name="Messina E."/>
            <person name="Richter M."/>
            <person name="Bargiela R."/>
            <person name="Peplies J."/>
            <person name="Huws S.A."/>
            <person name="Newbold C.J."/>
            <person name="Golyshin P.N."/>
            <person name="Simon M.A."/>
            <person name="Lopez G."/>
            <person name="Yakimov M.M."/>
            <person name="Ferrer M."/>
        </authorList>
    </citation>
    <scope>NUCLEOTIDE SEQUENCE</scope>
</reference>
<gene>
    <name evidence="1" type="ORF">EVA_02388</name>
</gene>
<organism evidence="1">
    <name type="scientific">gut metagenome</name>
    <dbReference type="NCBI Taxonomy" id="749906"/>
    <lineage>
        <taxon>unclassified sequences</taxon>
        <taxon>metagenomes</taxon>
        <taxon>organismal metagenomes</taxon>
    </lineage>
</organism>
<sequence>MECNIASVFLQYIILQSCYKECRMCDLDIVCEDAGSVCSDYLYY</sequence>
<name>J9H199_9ZZZZ</name>
<accession>J9H199</accession>
<proteinExistence type="predicted"/>
<evidence type="ECO:0000313" key="1">
    <source>
        <dbReference type="EMBL" id="EJX09503.1"/>
    </source>
</evidence>
<dbReference type="AlphaFoldDB" id="J9H199"/>
<protein>
    <submittedName>
        <fullName evidence="1">Uncharacterized protein</fullName>
    </submittedName>
</protein>
<dbReference type="EMBL" id="AMCI01000377">
    <property type="protein sequence ID" value="EJX09503.1"/>
    <property type="molecule type" value="Genomic_DNA"/>
</dbReference>